<dbReference type="Gene3D" id="1.20.120.20">
    <property type="entry name" value="Apolipoprotein"/>
    <property type="match status" value="1"/>
</dbReference>
<accession>A0A6A6P7Z7</accession>
<organism evidence="4 5">
    <name type="scientific">Lineolata rhizophorae</name>
    <dbReference type="NCBI Taxonomy" id="578093"/>
    <lineage>
        <taxon>Eukaryota</taxon>
        <taxon>Fungi</taxon>
        <taxon>Dikarya</taxon>
        <taxon>Ascomycota</taxon>
        <taxon>Pezizomycotina</taxon>
        <taxon>Dothideomycetes</taxon>
        <taxon>Dothideomycetes incertae sedis</taxon>
        <taxon>Lineolatales</taxon>
        <taxon>Lineolataceae</taxon>
        <taxon>Lineolata</taxon>
    </lineage>
</organism>
<evidence type="ECO:0000313" key="5">
    <source>
        <dbReference type="Proteomes" id="UP000799766"/>
    </source>
</evidence>
<feature type="compositionally biased region" description="Acidic residues" evidence="1">
    <location>
        <begin position="674"/>
        <end position="707"/>
    </location>
</feature>
<proteinExistence type="predicted"/>
<feature type="domain" description="DUF6987" evidence="3">
    <location>
        <begin position="1339"/>
        <end position="1537"/>
    </location>
</feature>
<protein>
    <recommendedName>
        <fullName evidence="3">DUF6987 domain-containing protein</fullName>
    </recommendedName>
</protein>
<evidence type="ECO:0000256" key="1">
    <source>
        <dbReference type="SAM" id="MobiDB-lite"/>
    </source>
</evidence>
<keyword evidence="5" id="KW-1185">Reference proteome</keyword>
<dbReference type="InterPro" id="IPR054256">
    <property type="entry name" value="DUF6987"/>
</dbReference>
<name>A0A6A6P7Z7_9PEZI</name>
<keyword evidence="2" id="KW-0472">Membrane</keyword>
<dbReference type="Proteomes" id="UP000799766">
    <property type="component" value="Unassembled WGS sequence"/>
</dbReference>
<feature type="compositionally biased region" description="Low complexity" evidence="1">
    <location>
        <begin position="24"/>
        <end position="48"/>
    </location>
</feature>
<keyword evidence="2" id="KW-1133">Transmembrane helix</keyword>
<evidence type="ECO:0000313" key="4">
    <source>
        <dbReference type="EMBL" id="KAF2460080.1"/>
    </source>
</evidence>
<dbReference type="Pfam" id="PF22485">
    <property type="entry name" value="DUF6987"/>
    <property type="match status" value="1"/>
</dbReference>
<dbReference type="InterPro" id="IPR022124">
    <property type="entry name" value="DUF3659"/>
</dbReference>
<feature type="transmembrane region" description="Helical" evidence="2">
    <location>
        <begin position="1486"/>
        <end position="1508"/>
    </location>
</feature>
<sequence>MPSPAAGKAGDAPRTPTKLGRKGGQAAAGSASKLGQSAKGAASQAQKAPEQATSKASEVAEKSPQLPPRPGPEEAKRKVSQPSELEEQEPMPVDEPEEAVSGAQEQSEGLSSEVEDTGDDATEKAGDIGEEGEETEDTEEGAQQTGRGLLSGAKGLADRASSMTGNAKQDPQKPLGDVKETAEETTNGAKETVQDTVGGAEEEAGDAAEKAKGAVEDTTGQELPNMPDLSVLKGLEVDEEGLIHDESGRAIGKLVEGDAEDLVGYQIGDDGEILDDDGDLVGRCELLPETAQEQIEKAKAEAEGVTDGELKLPDISILEGLTVDPTGMVLNDDGDFVGQLMEGDPSELKGKVFNAKGEILDDEGNVIGRARVHPDAAALVDKAEQAEEQLPDGVGVDGVPETAEGAEGQVDGVKDTLEGAAPEGAVPEGALPEDVELPGLGALQGKSINEAGEVVDSEGDVLARLAEGDVDDLKGLTLNDKGEVVDSDGNVLGKVELADGAADKLKEVASQLPLDLRILDGLKVNKKGKVLDEEGEPIGELVEGDVKEAAGKFVNSNGEVLDKSGNVIGRVQIVPGEAATNAAAALKERLAEAEEAVPAEPKLEIPDLDILDGLKVNKKGQILNEDGEPIGELVDGDLKQCAGKKVNDKGEVLDKDGNVIGRVKTLPQEVEAAAEEAGEGAEEAAEAAAEDAEGAAEEVEEAAEEAGDQLPDLSVLNGLTVNKAGKLIDANGTVVGELVEGDAKKLSKSGVTCDAEGKFWDNKGHVIGRAQTVPVEEPEEEAPFAGLEGLIVVKGGYVQDENGITVGQVVEGDPKKLVGRAVDEDGDIIDKKGTVVGHAERVEEEEEPEEEPVDMSFLAGKTVNKQGNVIGDEGVPVARLVEGSPKDLAGRKLDDMGQIWNDSGKVIGRIELIPEAEREAKPEGPFAGLQGLRVVPDGKIADEDENIVGEIVEGNPKRLIGLAVDEDGDIIDKYGNVKGHAEPLEEEEEEVPDLSILDGKVLNKQGFVVDDKGIPLGRLVEGNVKELAGLKTDGEGLIHNDTGKVVGRCELIPENERVAKPEGPFAGLEGLRINKEGMVEDEDGNIVGQLVEGNPKRLVGQPVDEDGDVIDKYGNVKGHAEPWEEPEEEPVDLSRLAGCTVNKAGNIVDSSGAVVGRVAEGDVKNLIGKKVDGEGQIWDNAGNVVGRAELVQGFDQGPEGPFAGFESISVAKDGTVVTPDGTIVGRLTEGDPQKLVGYKVDENGEISDKNGNTIGVAERWEPEEKERHVSPMSGMRVNKEGEVRDENGDLIGKLTDGDLGHCAGMEIDDNGNVVDNDGNKIGEVTLIDLIQEEEEGPSEEELQRQKDAEIADKMANICQQTLERIQPVCKQITEHIERADRTPRDELDEEELVNQVKPLIEEGGRILQECNGALRGLDPDGRIAAQAKGRAGTREATPEEYRLADLLKELTGTVVTTIDNAKKKIADMPHAKKKLNPLWALLTEPLFQILAAVGLLLSGVLGLVGRLLSGLGLGGLVNGLLGGLGINKLLDGLGLGSISEALGGGKEKKKSGGGASGLPVIGGLLGSKN</sequence>
<gene>
    <name evidence="4" type="ORF">BDY21DRAFT_280914</name>
</gene>
<feature type="region of interest" description="Disordered" evidence="1">
    <location>
        <begin position="1"/>
        <end position="227"/>
    </location>
</feature>
<dbReference type="PANTHER" id="PTHR39461:SF1">
    <property type="entry name" value="LEA DOMAIN PROTEIN (AFU_ORTHOLOGUE AFUA_8G04920)"/>
    <property type="match status" value="1"/>
</dbReference>
<dbReference type="PANTHER" id="PTHR39461">
    <property type="entry name" value="LEA DOMAIN PROTEIN (AFU_ORTHOLOGUE AFUA_8G04920)"/>
    <property type="match status" value="1"/>
</dbReference>
<evidence type="ECO:0000256" key="2">
    <source>
        <dbReference type="SAM" id="Phobius"/>
    </source>
</evidence>
<feature type="region of interest" description="Disordered" evidence="1">
    <location>
        <begin position="674"/>
        <end position="710"/>
    </location>
</feature>
<dbReference type="OrthoDB" id="3937590at2759"/>
<feature type="compositionally biased region" description="Acidic residues" evidence="1">
    <location>
        <begin position="84"/>
        <end position="98"/>
    </location>
</feature>
<reference evidence="4" key="1">
    <citation type="journal article" date="2020" name="Stud. Mycol.">
        <title>101 Dothideomycetes genomes: a test case for predicting lifestyles and emergence of pathogens.</title>
        <authorList>
            <person name="Haridas S."/>
            <person name="Albert R."/>
            <person name="Binder M."/>
            <person name="Bloem J."/>
            <person name="Labutti K."/>
            <person name="Salamov A."/>
            <person name="Andreopoulos B."/>
            <person name="Baker S."/>
            <person name="Barry K."/>
            <person name="Bills G."/>
            <person name="Bluhm B."/>
            <person name="Cannon C."/>
            <person name="Castanera R."/>
            <person name="Culley D."/>
            <person name="Daum C."/>
            <person name="Ezra D."/>
            <person name="Gonzalez J."/>
            <person name="Henrissat B."/>
            <person name="Kuo A."/>
            <person name="Liang C."/>
            <person name="Lipzen A."/>
            <person name="Lutzoni F."/>
            <person name="Magnuson J."/>
            <person name="Mondo S."/>
            <person name="Nolan M."/>
            <person name="Ohm R."/>
            <person name="Pangilinan J."/>
            <person name="Park H.-J."/>
            <person name="Ramirez L."/>
            <person name="Alfaro M."/>
            <person name="Sun H."/>
            <person name="Tritt A."/>
            <person name="Yoshinaga Y."/>
            <person name="Zwiers L.-H."/>
            <person name="Turgeon B."/>
            <person name="Goodwin S."/>
            <person name="Spatafora J."/>
            <person name="Crous P."/>
            <person name="Grigoriev I."/>
        </authorList>
    </citation>
    <scope>NUCLEOTIDE SEQUENCE</scope>
    <source>
        <strain evidence="4">ATCC 16933</strain>
    </source>
</reference>
<keyword evidence="2" id="KW-0812">Transmembrane</keyword>
<evidence type="ECO:0000259" key="3">
    <source>
        <dbReference type="Pfam" id="PF22485"/>
    </source>
</evidence>
<feature type="compositionally biased region" description="Acidic residues" evidence="1">
    <location>
        <begin position="128"/>
        <end position="140"/>
    </location>
</feature>
<dbReference type="EMBL" id="MU001674">
    <property type="protein sequence ID" value="KAF2460080.1"/>
    <property type="molecule type" value="Genomic_DNA"/>
</dbReference>
<feature type="region of interest" description="Disordered" evidence="1">
    <location>
        <begin position="1545"/>
        <end position="1569"/>
    </location>
</feature>
<dbReference type="Pfam" id="PF12396">
    <property type="entry name" value="DUF3659"/>
    <property type="match status" value="14"/>
</dbReference>